<dbReference type="EMBL" id="JACAZE010000001">
    <property type="protein sequence ID" value="KAF7323464.1"/>
    <property type="molecule type" value="Genomic_DNA"/>
</dbReference>
<reference evidence="3" key="1">
    <citation type="submission" date="2020-05" db="EMBL/GenBank/DDBJ databases">
        <title>Mycena genomes resolve the evolution of fungal bioluminescence.</title>
        <authorList>
            <person name="Tsai I.J."/>
        </authorList>
    </citation>
    <scope>NUCLEOTIDE SEQUENCE</scope>
    <source>
        <strain evidence="3">110903Hualien_Pintung</strain>
    </source>
</reference>
<dbReference type="InterPro" id="IPR006680">
    <property type="entry name" value="Amidohydro-rel"/>
</dbReference>
<feature type="domain" description="Death" evidence="2">
    <location>
        <begin position="440"/>
        <end position="486"/>
    </location>
</feature>
<proteinExistence type="predicted"/>
<organism evidence="3 4">
    <name type="scientific">Mycena chlorophos</name>
    <name type="common">Agaric fungus</name>
    <name type="synonym">Agaricus chlorophos</name>
    <dbReference type="NCBI Taxonomy" id="658473"/>
    <lineage>
        <taxon>Eukaryota</taxon>
        <taxon>Fungi</taxon>
        <taxon>Dikarya</taxon>
        <taxon>Basidiomycota</taxon>
        <taxon>Agaricomycotina</taxon>
        <taxon>Agaricomycetes</taxon>
        <taxon>Agaricomycetidae</taxon>
        <taxon>Agaricales</taxon>
        <taxon>Marasmiineae</taxon>
        <taxon>Mycenaceae</taxon>
        <taxon>Mycena</taxon>
    </lineage>
</organism>
<dbReference type="SUPFAM" id="SSF51338">
    <property type="entry name" value="Composite domain of metallo-dependent hydrolases"/>
    <property type="match status" value="1"/>
</dbReference>
<name>A0A8H6TUW8_MYCCL</name>
<sequence>MPTTILLKNGTVLLHGENDHVTPVKADILVSGNKIAQIGPDISAPAADTVVLDCTAKLISPGFIDTHHHVWQTQLKGRHAYHLLLDYLAPGNTAGALFTAEDTFWGQLGGCMEMIDGGTTMVLDHAHITHSPDHAPKAISATVSSGIRSVFGYCETATVTSWTPLTFAAAPPDWFVPQLVDLAKQQPFGDGRVLLGFAFDSYFLPKEMVVERFERARSLGLQLITSHYVRGPLIGQHSVVEMLESYGLLSSDIVFSHASSAPPNDAILLNKTNAHVSATPDTELQMAHGFPVAFRDDLFPVASLGVDCHTSNSGDMLTQMRLALQAARGMHNEKFVAVGKNPWTMKHTVEQAFNLGTIKGARAVGMADQIGSIAVGKFADLVIFDTESPAMICGAEHDPVAAVIMHASVRDIETVIVDGQIRKSGGKLLPVAGLNGEQLEWKDVAKKLLESRVRIEAEVQKIDMESAKSRLMESWHMKQENFVDSL</sequence>
<dbReference type="InterPro" id="IPR011059">
    <property type="entry name" value="Metal-dep_hydrolase_composite"/>
</dbReference>
<evidence type="ECO:0000259" key="2">
    <source>
        <dbReference type="PROSITE" id="PS50017"/>
    </source>
</evidence>
<dbReference type="Pfam" id="PF01979">
    <property type="entry name" value="Amidohydro_1"/>
    <property type="match status" value="1"/>
</dbReference>
<protein>
    <submittedName>
        <fullName evidence="3">5-methylthioadenosine/S-adenosylhomocysteine deaminase n1</fullName>
    </submittedName>
</protein>
<dbReference type="SUPFAM" id="SSF51556">
    <property type="entry name" value="Metallo-dependent hydrolases"/>
    <property type="match status" value="1"/>
</dbReference>
<dbReference type="InterPro" id="IPR032466">
    <property type="entry name" value="Metal_Hydrolase"/>
</dbReference>
<accession>A0A8H6TUW8</accession>
<dbReference type="GO" id="GO:0016810">
    <property type="term" value="F:hydrolase activity, acting on carbon-nitrogen (but not peptide) bonds"/>
    <property type="evidence" value="ECO:0007669"/>
    <property type="project" value="InterPro"/>
</dbReference>
<dbReference type="PROSITE" id="PS50017">
    <property type="entry name" value="DEATH_DOMAIN"/>
    <property type="match status" value="1"/>
</dbReference>
<dbReference type="Gene3D" id="2.30.40.10">
    <property type="entry name" value="Urease, subunit C, domain 1"/>
    <property type="match status" value="1"/>
</dbReference>
<dbReference type="GO" id="GO:0007165">
    <property type="term" value="P:signal transduction"/>
    <property type="evidence" value="ECO:0007669"/>
    <property type="project" value="InterPro"/>
</dbReference>
<comment type="caution">
    <text evidence="3">The sequence shown here is derived from an EMBL/GenBank/DDBJ whole genome shotgun (WGS) entry which is preliminary data.</text>
</comment>
<dbReference type="PANTHER" id="PTHR43794">
    <property type="entry name" value="AMINOHYDROLASE SSNA-RELATED"/>
    <property type="match status" value="1"/>
</dbReference>
<gene>
    <name evidence="3" type="ORF">HMN09_00127400</name>
</gene>
<evidence type="ECO:0000313" key="3">
    <source>
        <dbReference type="EMBL" id="KAF7323464.1"/>
    </source>
</evidence>
<dbReference type="Proteomes" id="UP000613580">
    <property type="component" value="Unassembled WGS sequence"/>
</dbReference>
<dbReference type="AlphaFoldDB" id="A0A8H6TUW8"/>
<keyword evidence="4" id="KW-1185">Reference proteome</keyword>
<keyword evidence="1" id="KW-0378">Hydrolase</keyword>
<evidence type="ECO:0000313" key="4">
    <source>
        <dbReference type="Proteomes" id="UP000613580"/>
    </source>
</evidence>
<dbReference type="PANTHER" id="PTHR43794:SF11">
    <property type="entry name" value="AMIDOHYDROLASE-RELATED DOMAIN-CONTAINING PROTEIN"/>
    <property type="match status" value="1"/>
</dbReference>
<dbReference type="OrthoDB" id="194468at2759"/>
<dbReference type="InterPro" id="IPR000488">
    <property type="entry name" value="Death_dom"/>
</dbReference>
<dbReference type="InterPro" id="IPR050287">
    <property type="entry name" value="MTA/SAH_deaminase"/>
</dbReference>
<dbReference type="Gene3D" id="3.20.20.140">
    <property type="entry name" value="Metal-dependent hydrolases"/>
    <property type="match status" value="1"/>
</dbReference>
<evidence type="ECO:0000256" key="1">
    <source>
        <dbReference type="ARBA" id="ARBA00022801"/>
    </source>
</evidence>